<organism evidence="3">
    <name type="scientific">Nitratifractor salsuginis</name>
    <dbReference type="NCBI Taxonomy" id="269261"/>
    <lineage>
        <taxon>Bacteria</taxon>
        <taxon>Pseudomonadati</taxon>
        <taxon>Campylobacterota</taxon>
        <taxon>Epsilonproteobacteria</taxon>
        <taxon>Campylobacterales</taxon>
        <taxon>Sulfurovaceae</taxon>
        <taxon>Nitratifractor</taxon>
    </lineage>
</organism>
<dbReference type="PROSITE" id="PS51352">
    <property type="entry name" value="THIOREDOXIN_2"/>
    <property type="match status" value="1"/>
</dbReference>
<gene>
    <name evidence="3" type="ORF">ENJ74_00475</name>
</gene>
<dbReference type="Proteomes" id="UP000885722">
    <property type="component" value="Unassembled WGS sequence"/>
</dbReference>
<reference evidence="3" key="1">
    <citation type="journal article" date="2020" name="mSystems">
        <title>Genome- and Community-Level Interaction Insights into Carbon Utilization and Element Cycling Functions of Hydrothermarchaeota in Hydrothermal Sediment.</title>
        <authorList>
            <person name="Zhou Z."/>
            <person name="Liu Y."/>
            <person name="Xu W."/>
            <person name="Pan J."/>
            <person name="Luo Z.H."/>
            <person name="Li M."/>
        </authorList>
    </citation>
    <scope>NUCLEOTIDE SEQUENCE [LARGE SCALE GENOMIC DNA]</scope>
    <source>
        <strain evidence="3">HyVt-513</strain>
    </source>
</reference>
<dbReference type="EMBL" id="DRNO01000032">
    <property type="protein sequence ID" value="HFC03320.1"/>
    <property type="molecule type" value="Genomic_DNA"/>
</dbReference>
<dbReference type="InterPro" id="IPR013766">
    <property type="entry name" value="Thioredoxin_domain"/>
</dbReference>
<comment type="caution">
    <text evidence="3">The sequence shown here is derived from an EMBL/GenBank/DDBJ whole genome shotgun (WGS) entry which is preliminary data.</text>
</comment>
<dbReference type="Gene3D" id="3.40.30.10">
    <property type="entry name" value="Glutaredoxin"/>
    <property type="match status" value="1"/>
</dbReference>
<evidence type="ECO:0000256" key="1">
    <source>
        <dbReference type="SAM" id="SignalP"/>
    </source>
</evidence>
<dbReference type="AlphaFoldDB" id="A0A7V2SKM8"/>
<protein>
    <submittedName>
        <fullName evidence="3">Redoxin domain-containing protein</fullName>
    </submittedName>
</protein>
<feature type="domain" description="Thioredoxin" evidence="2">
    <location>
        <begin position="31"/>
        <end position="184"/>
    </location>
</feature>
<keyword evidence="1" id="KW-0732">Signal</keyword>
<feature type="signal peptide" evidence="1">
    <location>
        <begin position="1"/>
        <end position="22"/>
    </location>
</feature>
<dbReference type="InterPro" id="IPR036249">
    <property type="entry name" value="Thioredoxin-like_sf"/>
</dbReference>
<evidence type="ECO:0000259" key="2">
    <source>
        <dbReference type="PROSITE" id="PS51352"/>
    </source>
</evidence>
<evidence type="ECO:0000313" key="3">
    <source>
        <dbReference type="EMBL" id="HFC03320.1"/>
    </source>
</evidence>
<feature type="chain" id="PRO_5030583486" evidence="1">
    <location>
        <begin position="23"/>
        <end position="184"/>
    </location>
</feature>
<sequence length="184" mass="20194">MFSIVRYLLIAGFIVGASSLFAAGADANTSAPAKSQSIRFTFTDAEGQSFQILPRSNGLNYPDFKGKAVFAMFFIHTGTPCRNELQLLSKLKPKLPDLEVVAFELKGLKPDQLKAFQEELKLQGIHLVDTAQAMPFARFIAQAAGWQGSVPLIIFTDKKGAVVHMQLGAMSAQQIEDIYRKNVN</sequence>
<dbReference type="SUPFAM" id="SSF52833">
    <property type="entry name" value="Thioredoxin-like"/>
    <property type="match status" value="1"/>
</dbReference>
<proteinExistence type="predicted"/>
<accession>A0A7V2SKM8</accession>
<name>A0A7V2SKM8_9BACT</name>